<keyword evidence="5" id="KW-1185">Reference proteome</keyword>
<evidence type="ECO:0000256" key="1">
    <source>
        <dbReference type="SAM" id="MobiDB-lite"/>
    </source>
</evidence>
<reference evidence="4" key="1">
    <citation type="submission" date="2023-06" db="EMBL/GenBank/DDBJ databases">
        <title>Genome-scale phylogeny and comparative genomics of the fungal order Sordariales.</title>
        <authorList>
            <consortium name="Lawrence Berkeley National Laboratory"/>
            <person name="Hensen N."/>
            <person name="Bonometti L."/>
            <person name="Westerberg I."/>
            <person name="Brannstrom I.O."/>
            <person name="Guillou S."/>
            <person name="Cros-Aarteil S."/>
            <person name="Calhoun S."/>
            <person name="Haridas S."/>
            <person name="Kuo A."/>
            <person name="Mondo S."/>
            <person name="Pangilinan J."/>
            <person name="Riley R."/>
            <person name="LaButti K."/>
            <person name="Andreopoulos B."/>
            <person name="Lipzen A."/>
            <person name="Chen C."/>
            <person name="Yanf M."/>
            <person name="Daum C."/>
            <person name="Ng V."/>
            <person name="Clum A."/>
            <person name="Steindorff A."/>
            <person name="Ohm R."/>
            <person name="Martin F."/>
            <person name="Silar P."/>
            <person name="Natvig D."/>
            <person name="Lalanne C."/>
            <person name="Gautier V."/>
            <person name="Ament-velasquez S.L."/>
            <person name="Kruys A."/>
            <person name="Hutchinson M.I."/>
            <person name="Powell A.J."/>
            <person name="Barry K."/>
            <person name="Miller A.N."/>
            <person name="Grigoriev I.V."/>
            <person name="Debuchy R."/>
            <person name="Gladieux P."/>
            <person name="Thoren M.H."/>
            <person name="Johannesson H."/>
        </authorList>
    </citation>
    <scope>NUCLEOTIDE SEQUENCE</scope>
    <source>
        <strain evidence="4">SMH3391-2</strain>
    </source>
</reference>
<evidence type="ECO:0000256" key="2">
    <source>
        <dbReference type="SAM" id="SignalP"/>
    </source>
</evidence>
<feature type="chain" id="PRO_5041379035" description="WSC domain-containing protein" evidence="2">
    <location>
        <begin position="17"/>
        <end position="632"/>
    </location>
</feature>
<dbReference type="Pfam" id="PF09362">
    <property type="entry name" value="DUF1996"/>
    <property type="match status" value="1"/>
</dbReference>
<keyword evidence="2" id="KW-0732">Signal</keyword>
<dbReference type="Pfam" id="PF01822">
    <property type="entry name" value="WSC"/>
    <property type="match status" value="1"/>
</dbReference>
<feature type="signal peptide" evidence="2">
    <location>
        <begin position="1"/>
        <end position="16"/>
    </location>
</feature>
<dbReference type="EMBL" id="JAULSR010000002">
    <property type="protein sequence ID" value="KAK0630685.1"/>
    <property type="molecule type" value="Genomic_DNA"/>
</dbReference>
<dbReference type="InterPro" id="IPR002889">
    <property type="entry name" value="WSC_carb-bd"/>
</dbReference>
<feature type="domain" description="WSC" evidence="3">
    <location>
        <begin position="510"/>
        <end position="602"/>
    </location>
</feature>
<organism evidence="4 5">
    <name type="scientific">Bombardia bombarda</name>
    <dbReference type="NCBI Taxonomy" id="252184"/>
    <lineage>
        <taxon>Eukaryota</taxon>
        <taxon>Fungi</taxon>
        <taxon>Dikarya</taxon>
        <taxon>Ascomycota</taxon>
        <taxon>Pezizomycotina</taxon>
        <taxon>Sordariomycetes</taxon>
        <taxon>Sordariomycetidae</taxon>
        <taxon>Sordariales</taxon>
        <taxon>Lasiosphaeriaceae</taxon>
        <taxon>Bombardia</taxon>
    </lineage>
</organism>
<feature type="compositionally biased region" description="Basic residues" evidence="1">
    <location>
        <begin position="610"/>
        <end position="632"/>
    </location>
</feature>
<proteinExistence type="predicted"/>
<evidence type="ECO:0000259" key="3">
    <source>
        <dbReference type="PROSITE" id="PS51212"/>
    </source>
</evidence>
<dbReference type="PANTHER" id="PTHR43662:SF11">
    <property type="entry name" value="WSC DOMAIN-CONTAINING PROTEIN"/>
    <property type="match status" value="1"/>
</dbReference>
<dbReference type="Proteomes" id="UP001174934">
    <property type="component" value="Unassembled WGS sequence"/>
</dbReference>
<evidence type="ECO:0000313" key="5">
    <source>
        <dbReference type="Proteomes" id="UP001174934"/>
    </source>
</evidence>
<gene>
    <name evidence="4" type="ORF">B0T17DRAFT_616304</name>
</gene>
<name>A0AA39XBI9_9PEZI</name>
<dbReference type="SMART" id="SM00321">
    <property type="entry name" value="WSC"/>
    <property type="match status" value="1"/>
</dbReference>
<dbReference type="InterPro" id="IPR018535">
    <property type="entry name" value="DUF1996"/>
</dbReference>
<accession>A0AA39XBI9</accession>
<comment type="caution">
    <text evidence="4">The sequence shown here is derived from an EMBL/GenBank/DDBJ whole genome shotgun (WGS) entry which is preliminary data.</text>
</comment>
<evidence type="ECO:0000313" key="4">
    <source>
        <dbReference type="EMBL" id="KAK0630685.1"/>
    </source>
</evidence>
<dbReference type="PANTHER" id="PTHR43662">
    <property type="match status" value="1"/>
</dbReference>
<sequence>MFLNVILAALVASVAAKDSRTFAVLQHYGKGPLTTCRADPVVSPGVPSSHLHTVMGASNFGLNATGASLRQSQCTTARPKADLSAYWFPTLFFKDPIDGHFEQVEFFYMNVYYFFEATNDKIKSFPVGLKMLSGNAQLRTAPTTTGATNMDPSKGPIQPASITCPRSSYDPPSYPVNSDGSMAGMVDPNNKGEGIGFPFQDCDGYASPMRVDLHFPSCYNPALSVEDYKNNMQFPTDAGSGKQDCPAGWIHTPHVFFETYWNTHKLLPRFQSMIGKESPFVFANGDVTGFSAHGDMISGWDEAALQQIIDNCDAGHAGMHTCPGLIGGVNDPSGSCNIECPVDEAVSGNLTKLPGNNPLAGWKYGTAGGSGAGSGTADGTSSSVVQLPSTTAKSSVSSASSPPATTLVTSSKSAVTAIVSTSSKSISTPPIISSIESALPVSGSLSAPVPSVTGIPTTSKVIATASTELEPVSTVVSGGKTSTVWDTTTVWQTTTVYGDATASAGSSIAGLAYAGCYKDASNRVLAGEIRPNLGRISNTLCVTYCASKGWAIAGTEYGGQCYCGNSLTTVEKLAESECSLACEGRAGETCGGSWALSVYTKGGVAPSAAQKRHEHNHFEHHRRSAAHAHRRR</sequence>
<protein>
    <recommendedName>
        <fullName evidence="3">WSC domain-containing protein</fullName>
    </recommendedName>
</protein>
<dbReference type="AlphaFoldDB" id="A0AA39XBI9"/>
<feature type="region of interest" description="Disordered" evidence="1">
    <location>
        <begin position="609"/>
        <end position="632"/>
    </location>
</feature>
<dbReference type="PROSITE" id="PS51212">
    <property type="entry name" value="WSC"/>
    <property type="match status" value="1"/>
</dbReference>